<sequence length="99" mass="10463">MTKTSTALLLLALTSLLAGCATNPNVLQIHKVTAETIGLASTDELTMGPVTKGKEDFLGGAELTFKATTAKGRVFNCSTFMTPGILLEPPKYSRLTCTK</sequence>
<dbReference type="Proteomes" id="UP000268696">
    <property type="component" value="Chromosome"/>
</dbReference>
<dbReference type="AlphaFoldDB" id="A0A3G7U560"/>
<protein>
    <recommendedName>
        <fullName evidence="4">Lipoprotein</fullName>
    </recommendedName>
</protein>
<feature type="signal peptide" evidence="1">
    <location>
        <begin position="1"/>
        <end position="20"/>
    </location>
</feature>
<dbReference type="EMBL" id="CP027754">
    <property type="protein sequence ID" value="AZE54505.1"/>
    <property type="molecule type" value="Genomic_DNA"/>
</dbReference>
<gene>
    <name evidence="2" type="ORF">C4K03_2350</name>
</gene>
<name>A0A3G7U560_9PSED</name>
<reference evidence="2 3" key="1">
    <citation type="submission" date="2018-03" db="EMBL/GenBank/DDBJ databases">
        <title>Diversity of phytobeneficial traits revealed by whole-genome analysis of worldwide-isolated phenazine-producing Pseudomonas spp.</title>
        <authorList>
            <person name="Biessy A."/>
            <person name="Novinscak A."/>
            <person name="Blom J."/>
            <person name="Leger G."/>
            <person name="Thomashow L.S."/>
            <person name="Cazorla F.M."/>
            <person name="Josic D."/>
            <person name="Filion M."/>
        </authorList>
    </citation>
    <scope>NUCLEOTIDE SEQUENCE [LARGE SCALE GENOMIC DNA]</scope>
    <source>
        <strain evidence="2 3">30B</strain>
    </source>
</reference>
<evidence type="ECO:0008006" key="4">
    <source>
        <dbReference type="Google" id="ProtNLM"/>
    </source>
</evidence>
<organism evidence="2 3">
    <name type="scientific">Pseudomonas synxantha</name>
    <dbReference type="NCBI Taxonomy" id="47883"/>
    <lineage>
        <taxon>Bacteria</taxon>
        <taxon>Pseudomonadati</taxon>
        <taxon>Pseudomonadota</taxon>
        <taxon>Gammaproteobacteria</taxon>
        <taxon>Pseudomonadales</taxon>
        <taxon>Pseudomonadaceae</taxon>
        <taxon>Pseudomonas</taxon>
    </lineage>
</organism>
<evidence type="ECO:0000313" key="3">
    <source>
        <dbReference type="Proteomes" id="UP000268696"/>
    </source>
</evidence>
<evidence type="ECO:0000256" key="1">
    <source>
        <dbReference type="SAM" id="SignalP"/>
    </source>
</evidence>
<accession>A0A3G7U560</accession>
<feature type="chain" id="PRO_5017947175" description="Lipoprotein" evidence="1">
    <location>
        <begin position="21"/>
        <end position="99"/>
    </location>
</feature>
<dbReference type="PROSITE" id="PS51257">
    <property type="entry name" value="PROKAR_LIPOPROTEIN"/>
    <property type="match status" value="1"/>
</dbReference>
<evidence type="ECO:0000313" key="2">
    <source>
        <dbReference type="EMBL" id="AZE54505.1"/>
    </source>
</evidence>
<keyword evidence="1" id="KW-0732">Signal</keyword>
<proteinExistence type="predicted"/>
<dbReference type="RefSeq" id="WP_124377292.1">
    <property type="nucleotide sequence ID" value="NZ_CP027754.1"/>
</dbReference>